<dbReference type="GO" id="GO:0004594">
    <property type="term" value="F:pantothenate kinase activity"/>
    <property type="evidence" value="ECO:0007669"/>
    <property type="project" value="UniProtKB-UniRule"/>
</dbReference>
<keyword evidence="18" id="KW-1185">Reference proteome</keyword>
<evidence type="ECO:0000256" key="7">
    <source>
        <dbReference type="ARBA" id="ARBA00022490"/>
    </source>
</evidence>
<evidence type="ECO:0000256" key="2">
    <source>
        <dbReference type="ARBA" id="ARBA00004496"/>
    </source>
</evidence>
<evidence type="ECO:0000256" key="15">
    <source>
        <dbReference type="RuleBase" id="RU003530"/>
    </source>
</evidence>
<comment type="similarity">
    <text evidence="4 14 15">Belongs to the prokaryotic pantothenate kinase family.</text>
</comment>
<dbReference type="PANTHER" id="PTHR10285">
    <property type="entry name" value="URIDINE KINASE"/>
    <property type="match status" value="1"/>
</dbReference>
<evidence type="ECO:0000256" key="8">
    <source>
        <dbReference type="ARBA" id="ARBA00022679"/>
    </source>
</evidence>
<feature type="domain" description="Phosphoribulokinase/uridine kinase" evidence="16">
    <location>
        <begin position="94"/>
        <end position="251"/>
    </location>
</feature>
<evidence type="ECO:0000256" key="13">
    <source>
        <dbReference type="ARBA" id="ARBA00032866"/>
    </source>
</evidence>
<evidence type="ECO:0000256" key="5">
    <source>
        <dbReference type="ARBA" id="ARBA00012102"/>
    </source>
</evidence>
<evidence type="ECO:0000256" key="4">
    <source>
        <dbReference type="ARBA" id="ARBA00006087"/>
    </source>
</evidence>
<dbReference type="InterPro" id="IPR027417">
    <property type="entry name" value="P-loop_NTPase"/>
</dbReference>
<feature type="binding site" evidence="14">
    <location>
        <begin position="99"/>
        <end position="106"/>
    </location>
    <ligand>
        <name>ATP</name>
        <dbReference type="ChEBI" id="CHEBI:30616"/>
    </ligand>
</feature>
<name>A0A7X3S7E6_9HYPH</name>
<keyword evidence="10 14" id="KW-0418">Kinase</keyword>
<dbReference type="HAMAP" id="MF_00215">
    <property type="entry name" value="Pantothen_kinase_1"/>
    <property type="match status" value="1"/>
</dbReference>
<evidence type="ECO:0000256" key="14">
    <source>
        <dbReference type="HAMAP-Rule" id="MF_00215"/>
    </source>
</evidence>
<dbReference type="GO" id="GO:0005737">
    <property type="term" value="C:cytoplasm"/>
    <property type="evidence" value="ECO:0007669"/>
    <property type="project" value="UniProtKB-SubCell"/>
</dbReference>
<dbReference type="EC" id="2.7.1.33" evidence="5 14"/>
<evidence type="ECO:0000256" key="10">
    <source>
        <dbReference type="ARBA" id="ARBA00022777"/>
    </source>
</evidence>
<sequence>MDDGLAQMTQPDLSPYRVFTEAEWSHLRADTPMTLTAAEVRRLEGLNDPISLDQVETIYLPLSRLLSFYAEATQALHRATNHFLGVNDNKNPFIIGIAGSVAVGKSTTSRVLQALLARWPSTPKVDLVTTDGFLYPNAVLETEGLMRRKGFPESFDRAALLQFLSDIKAGKRNVKAPIYSHFYYDIMPGQHVIVDRPDILILEGLNVLQTSNLPKDGKAIPFVSDFFDFSIYIDAEMDVLHRWYMERFMRLRETAFRDPGSYFHRYSLIEDKEAKRIGEDLWSKINLINLVENILPTRPRADLILTKGESHEIEQVALRKL</sequence>
<proteinExistence type="inferred from homology"/>
<accession>A0A7X3S7E6</accession>
<dbReference type="PIRSF" id="PIRSF000545">
    <property type="entry name" value="Pantothenate_kin"/>
    <property type="match status" value="1"/>
</dbReference>
<dbReference type="InterPro" id="IPR006083">
    <property type="entry name" value="PRK/URK"/>
</dbReference>
<dbReference type="CDD" id="cd02025">
    <property type="entry name" value="PanK"/>
    <property type="match status" value="1"/>
</dbReference>
<keyword evidence="8 14" id="KW-0808">Transferase</keyword>
<dbReference type="SUPFAM" id="SSF52540">
    <property type="entry name" value="P-loop containing nucleoside triphosphate hydrolases"/>
    <property type="match status" value="1"/>
</dbReference>
<gene>
    <name evidence="14" type="primary">coaA</name>
    <name evidence="17" type="ORF">GR183_07245</name>
</gene>
<comment type="pathway">
    <text evidence="3 14 15">Cofactor biosynthesis; coenzyme A biosynthesis; CoA from (R)-pantothenate: step 1/5.</text>
</comment>
<keyword evidence="7 14" id="KW-0963">Cytoplasm</keyword>
<evidence type="ECO:0000259" key="16">
    <source>
        <dbReference type="Pfam" id="PF00485"/>
    </source>
</evidence>
<comment type="caution">
    <text evidence="17">The sequence shown here is derived from an EMBL/GenBank/DDBJ whole genome shotgun (WGS) entry which is preliminary data.</text>
</comment>
<organism evidence="17 18">
    <name type="scientific">Stappia sediminis</name>
    <dbReference type="NCBI Taxonomy" id="2692190"/>
    <lineage>
        <taxon>Bacteria</taxon>
        <taxon>Pseudomonadati</taxon>
        <taxon>Pseudomonadota</taxon>
        <taxon>Alphaproteobacteria</taxon>
        <taxon>Hyphomicrobiales</taxon>
        <taxon>Stappiaceae</taxon>
        <taxon>Stappia</taxon>
    </lineage>
</organism>
<evidence type="ECO:0000313" key="17">
    <source>
        <dbReference type="EMBL" id="MXN64696.1"/>
    </source>
</evidence>
<protein>
    <recommendedName>
        <fullName evidence="6 14">Pantothenate kinase</fullName>
        <ecNumber evidence="5 14">2.7.1.33</ecNumber>
    </recommendedName>
    <alternativeName>
        <fullName evidence="13 14">Pantothenic acid kinase</fullName>
    </alternativeName>
</protein>
<keyword evidence="12 14" id="KW-0173">Coenzyme A biosynthesis</keyword>
<dbReference type="NCBIfam" id="TIGR00554">
    <property type="entry name" value="panK_bact"/>
    <property type="match status" value="1"/>
</dbReference>
<dbReference type="GO" id="GO:0005524">
    <property type="term" value="F:ATP binding"/>
    <property type="evidence" value="ECO:0007669"/>
    <property type="project" value="UniProtKB-UniRule"/>
</dbReference>
<comment type="catalytic activity">
    <reaction evidence="1 14 15">
        <text>(R)-pantothenate + ATP = (R)-4'-phosphopantothenate + ADP + H(+)</text>
        <dbReference type="Rhea" id="RHEA:16373"/>
        <dbReference type="ChEBI" id="CHEBI:10986"/>
        <dbReference type="ChEBI" id="CHEBI:15378"/>
        <dbReference type="ChEBI" id="CHEBI:29032"/>
        <dbReference type="ChEBI" id="CHEBI:30616"/>
        <dbReference type="ChEBI" id="CHEBI:456216"/>
        <dbReference type="EC" id="2.7.1.33"/>
    </reaction>
</comment>
<keyword evidence="11 14" id="KW-0067">ATP-binding</keyword>
<evidence type="ECO:0000256" key="12">
    <source>
        <dbReference type="ARBA" id="ARBA00022993"/>
    </source>
</evidence>
<evidence type="ECO:0000256" key="11">
    <source>
        <dbReference type="ARBA" id="ARBA00022840"/>
    </source>
</evidence>
<dbReference type="EMBL" id="WUMV01000003">
    <property type="protein sequence ID" value="MXN64696.1"/>
    <property type="molecule type" value="Genomic_DNA"/>
</dbReference>
<evidence type="ECO:0000256" key="9">
    <source>
        <dbReference type="ARBA" id="ARBA00022741"/>
    </source>
</evidence>
<dbReference type="Proteomes" id="UP000433101">
    <property type="component" value="Unassembled WGS sequence"/>
</dbReference>
<dbReference type="Pfam" id="PF00485">
    <property type="entry name" value="PRK"/>
    <property type="match status" value="1"/>
</dbReference>
<evidence type="ECO:0000256" key="3">
    <source>
        <dbReference type="ARBA" id="ARBA00005225"/>
    </source>
</evidence>
<evidence type="ECO:0000256" key="1">
    <source>
        <dbReference type="ARBA" id="ARBA00001206"/>
    </source>
</evidence>
<evidence type="ECO:0000256" key="6">
    <source>
        <dbReference type="ARBA" id="ARBA00015080"/>
    </source>
</evidence>
<dbReference type="UniPathway" id="UPA00241">
    <property type="reaction ID" value="UER00352"/>
</dbReference>
<dbReference type="GO" id="GO:0015937">
    <property type="term" value="P:coenzyme A biosynthetic process"/>
    <property type="evidence" value="ECO:0007669"/>
    <property type="project" value="UniProtKB-UniRule"/>
</dbReference>
<dbReference type="InterPro" id="IPR004566">
    <property type="entry name" value="PanK"/>
</dbReference>
<dbReference type="Gene3D" id="3.40.50.300">
    <property type="entry name" value="P-loop containing nucleotide triphosphate hydrolases"/>
    <property type="match status" value="1"/>
</dbReference>
<dbReference type="AlphaFoldDB" id="A0A7X3S7E6"/>
<reference evidence="17 18" key="1">
    <citation type="submission" date="2019-12" db="EMBL/GenBank/DDBJ databases">
        <authorList>
            <person name="Li M."/>
        </authorList>
    </citation>
    <scope>NUCLEOTIDE SEQUENCE [LARGE SCALE GENOMIC DNA]</scope>
    <source>
        <strain evidence="17 18">GBMRC 2046</strain>
    </source>
</reference>
<keyword evidence="9 14" id="KW-0547">Nucleotide-binding</keyword>
<evidence type="ECO:0000313" key="18">
    <source>
        <dbReference type="Proteomes" id="UP000433101"/>
    </source>
</evidence>
<comment type="subcellular location">
    <subcellularLocation>
        <location evidence="2 14 15">Cytoplasm</location>
    </subcellularLocation>
</comment>